<keyword evidence="2" id="KW-0812">Transmembrane</keyword>
<organism evidence="3 4">
    <name type="scientific">Mariniradius sediminis</name>
    <dbReference type="NCBI Taxonomy" id="2909237"/>
    <lineage>
        <taxon>Bacteria</taxon>
        <taxon>Pseudomonadati</taxon>
        <taxon>Bacteroidota</taxon>
        <taxon>Cytophagia</taxon>
        <taxon>Cytophagales</taxon>
        <taxon>Cyclobacteriaceae</taxon>
        <taxon>Mariniradius</taxon>
    </lineage>
</organism>
<evidence type="ECO:0000313" key="3">
    <source>
        <dbReference type="EMBL" id="MCF1750020.1"/>
    </source>
</evidence>
<feature type="transmembrane region" description="Helical" evidence="2">
    <location>
        <begin position="69"/>
        <end position="97"/>
    </location>
</feature>
<feature type="transmembrane region" description="Helical" evidence="2">
    <location>
        <begin position="21"/>
        <end position="49"/>
    </location>
</feature>
<dbReference type="EMBL" id="JAKEVZ010000002">
    <property type="protein sequence ID" value="MCF1750020.1"/>
    <property type="molecule type" value="Genomic_DNA"/>
</dbReference>
<evidence type="ECO:0000313" key="4">
    <source>
        <dbReference type="Proteomes" id="UP001201449"/>
    </source>
</evidence>
<dbReference type="InterPro" id="IPR044849">
    <property type="entry name" value="CASTOR/POLLUX/SYM8-like"/>
</dbReference>
<keyword evidence="2" id="KW-1133">Transmembrane helix</keyword>
<keyword evidence="4" id="KW-1185">Reference proteome</keyword>
<feature type="region of interest" description="Disordered" evidence="1">
    <location>
        <begin position="600"/>
        <end position="623"/>
    </location>
</feature>
<evidence type="ECO:0000256" key="1">
    <source>
        <dbReference type="SAM" id="MobiDB-lite"/>
    </source>
</evidence>
<dbReference type="Gene3D" id="3.40.50.720">
    <property type="entry name" value="NAD(P)-binding Rossmann-like Domain"/>
    <property type="match status" value="1"/>
</dbReference>
<dbReference type="RefSeq" id="WP_234860162.1">
    <property type="nucleotide sequence ID" value="NZ_JAKEVZ010000002.1"/>
</dbReference>
<protein>
    <submittedName>
        <fullName evidence="3">Uncharacterized protein</fullName>
    </submittedName>
</protein>
<dbReference type="Proteomes" id="UP001201449">
    <property type="component" value="Unassembled WGS sequence"/>
</dbReference>
<sequence length="623" mass="70693">MDQIKGAWEKLRRLPTAERFALAPVWVQLVAIFITSAVLIFMMAPFLSLRLAYMIFADPAYYSEAEGPLQLVVGLVQVLLGMVLFSFIISVLSAALVKYIENIRSGSLGFVRSGHMIFVNYNVKLPLILDQLDIRAKARGVTEEIVLLFSDIDTVANFRNQMDPKRWKNLDIFVRQGDLMNFKTFERISVFEALSLVILLPDRAQSHFLADNINLKILTTLVNNQQYRKHLEERRASRKPVKCSIELSNNADSRVIAQKMSQALFTVITPGDVIGSILARGKVDIVFYKVFFEVMAFDGSTIHFVNPQVFGLELVGKSFEELYFGFEGGTLLGYSGINQAGEYRMRLCPFGQNLTSSDWLLFLTTKVNRIVFRPSDDSFKLEKLDDIIPPTESVAKQICVIGNHNPLGNIDDFIDVQSMRALEEAHFVFDNQEEYFSDKFLQRLKSSNFENIVVNLDDETGFRLTMWLVSKEGENDDFLKKIVTILGDPVTENLLSHYHLKFNTVLSHKLSARYIAQISFQKNLDRLFEELAFPEGVEFNLLEIGKHIPHDLVNDRKELTRLLAGQQLIYLGIVDEDKNVYFESSNFAAAKQILVLSQGGSENPDSAQRATLESTISKQKSAE</sequence>
<proteinExistence type="predicted"/>
<dbReference type="PANTHER" id="PTHR31563">
    <property type="entry name" value="ION CHANNEL POLLUX-RELATED"/>
    <property type="match status" value="1"/>
</dbReference>
<comment type="caution">
    <text evidence="3">The sequence shown here is derived from an EMBL/GenBank/DDBJ whole genome shotgun (WGS) entry which is preliminary data.</text>
</comment>
<keyword evidence="2" id="KW-0472">Membrane</keyword>
<gene>
    <name evidence="3" type="ORF">L0U89_02980</name>
</gene>
<reference evidence="3 4" key="1">
    <citation type="submission" date="2022-01" db="EMBL/GenBank/DDBJ databases">
        <title>Mariniradius saccharolyticus sp. nov., isolated from sediment of a river.</title>
        <authorList>
            <person name="Liu H."/>
        </authorList>
    </citation>
    <scope>NUCLEOTIDE SEQUENCE [LARGE SCALE GENOMIC DNA]</scope>
    <source>
        <strain evidence="3 4">RY-2</strain>
    </source>
</reference>
<dbReference type="PANTHER" id="PTHR31563:SF10">
    <property type="entry name" value="ION CHANNEL POLLUX-RELATED"/>
    <property type="match status" value="1"/>
</dbReference>
<accession>A0ABS9BRR9</accession>
<name>A0ABS9BRR9_9BACT</name>
<evidence type="ECO:0000256" key="2">
    <source>
        <dbReference type="SAM" id="Phobius"/>
    </source>
</evidence>